<sequence>MLQSSIQEQEIAMFGNNDGMPKAMVSAKTANESVSLSEMIGFGSDEEEINVLMGYNLGNVTWSTDLPLAKFVELSEIANDIEKGEVAQRKLDTAHAKALGHFMLKGLVNAAITRRTLKGQDVPAAFAQVQKMLGAKPYCAIQPVVANIRDIDPAKPSVRADRATTERGVTVGFRIFMPRSFRWWVIDGQHRRYGGEMVMEWLKEITRSGKYPARGGVVDIKGDVTNEEMVVWQDALDCARSFATVKIEIHLGLDIDQERQLFHDLNNLGKKVNVSQATEFDLGNPINNFIKSRLIAENVVRSTDKEIKDWSADDGSLNTKDLANICAIAFLNKTNVKSATPAIVDEREAHIESLWVAITKIPGFGDNQARNKTVAAQPVVLKALAKITFDLLYSNRRPDNGDELFSKFLDNLNDADFSHANPMWQYYEMSDEERDAPILEGLSDYLPDGGAVTTDANRDVGSYQGDVMRFGAKHNDIYPILADMIRWKLNLPSRRPSDLLAVA</sequence>
<gene>
    <name evidence="1" type="ORF">FPZ08_21755</name>
</gene>
<proteinExistence type="predicted"/>
<name>A0A5B8LXD6_9HYPH</name>
<dbReference type="AlphaFoldDB" id="A0A5B8LXD6"/>
<dbReference type="InterPro" id="IPR017642">
    <property type="entry name" value="DNA_S_mod_DndB"/>
</dbReference>
<dbReference type="Pfam" id="PF14072">
    <property type="entry name" value="DndB"/>
    <property type="match status" value="1"/>
</dbReference>
<dbReference type="OrthoDB" id="7831443at2"/>
<accession>A0A5B8LXD6</accession>
<dbReference type="Proteomes" id="UP000315364">
    <property type="component" value="Chromosome"/>
</dbReference>
<keyword evidence="2" id="KW-1185">Reference proteome</keyword>
<dbReference type="EMBL" id="CP042304">
    <property type="protein sequence ID" value="QDZ13128.1"/>
    <property type="molecule type" value="Genomic_DNA"/>
</dbReference>
<protein>
    <recommendedName>
        <fullName evidence="3">DGQHR domain-containing protein</fullName>
    </recommendedName>
</protein>
<evidence type="ECO:0008006" key="3">
    <source>
        <dbReference type="Google" id="ProtNLM"/>
    </source>
</evidence>
<reference evidence="1 2" key="1">
    <citation type="submission" date="2019-07" db="EMBL/GenBank/DDBJ databases">
        <title>Full genome sequence of Devosia sp. Gsoil 520.</title>
        <authorList>
            <person name="Im W.-T."/>
        </authorList>
    </citation>
    <scope>NUCLEOTIDE SEQUENCE [LARGE SCALE GENOMIC DNA]</scope>
    <source>
        <strain evidence="1 2">Gsoil 520</strain>
    </source>
</reference>
<evidence type="ECO:0000313" key="2">
    <source>
        <dbReference type="Proteomes" id="UP000315364"/>
    </source>
</evidence>
<dbReference type="KEGG" id="dea:FPZ08_21755"/>
<evidence type="ECO:0000313" key="1">
    <source>
        <dbReference type="EMBL" id="QDZ13128.1"/>
    </source>
</evidence>
<organism evidence="1 2">
    <name type="scientific">Devosia ginsengisoli</name>
    <dbReference type="NCBI Taxonomy" id="400770"/>
    <lineage>
        <taxon>Bacteria</taxon>
        <taxon>Pseudomonadati</taxon>
        <taxon>Pseudomonadota</taxon>
        <taxon>Alphaproteobacteria</taxon>
        <taxon>Hyphomicrobiales</taxon>
        <taxon>Devosiaceae</taxon>
        <taxon>Devosia</taxon>
    </lineage>
</organism>